<evidence type="ECO:0000313" key="2">
    <source>
        <dbReference type="Proteomes" id="UP001062846"/>
    </source>
</evidence>
<reference evidence="1" key="1">
    <citation type="submission" date="2022-02" db="EMBL/GenBank/DDBJ databases">
        <title>Plant Genome Project.</title>
        <authorList>
            <person name="Zhang R.-G."/>
        </authorList>
    </citation>
    <scope>NUCLEOTIDE SEQUENCE</scope>
    <source>
        <strain evidence="1">AT1</strain>
    </source>
</reference>
<comment type="caution">
    <text evidence="1">The sequence shown here is derived from an EMBL/GenBank/DDBJ whole genome shotgun (WGS) entry which is preliminary data.</text>
</comment>
<proteinExistence type="predicted"/>
<sequence>MICILGSFWIIVRLYIETCYRIWRLGLKQTTHRKFLVSNNLGRKSFLTRNGTVTPYQNSSSYRLPRSPSHRLSVRLPLHRPPPFQLLSPPTVSLSRSLLLGFRLKPWLAISPLKSTTCRSRLQFHNGLGPSVNRWAALVQSLSFSLVERQKLIQGRGRSASPQQLCFSSTTPGTILY</sequence>
<keyword evidence="2" id="KW-1185">Reference proteome</keyword>
<accession>A0ACC0PUG3</accession>
<dbReference type="EMBL" id="CM046389">
    <property type="protein sequence ID" value="KAI8568784.1"/>
    <property type="molecule type" value="Genomic_DNA"/>
</dbReference>
<gene>
    <name evidence="1" type="ORF">RHMOL_Rhmol02G0227000</name>
</gene>
<protein>
    <submittedName>
        <fullName evidence="1">Uncharacterized protein</fullName>
    </submittedName>
</protein>
<dbReference type="Proteomes" id="UP001062846">
    <property type="component" value="Chromosome 2"/>
</dbReference>
<organism evidence="1 2">
    <name type="scientific">Rhododendron molle</name>
    <name type="common">Chinese azalea</name>
    <name type="synonym">Azalea mollis</name>
    <dbReference type="NCBI Taxonomy" id="49168"/>
    <lineage>
        <taxon>Eukaryota</taxon>
        <taxon>Viridiplantae</taxon>
        <taxon>Streptophyta</taxon>
        <taxon>Embryophyta</taxon>
        <taxon>Tracheophyta</taxon>
        <taxon>Spermatophyta</taxon>
        <taxon>Magnoliopsida</taxon>
        <taxon>eudicotyledons</taxon>
        <taxon>Gunneridae</taxon>
        <taxon>Pentapetalae</taxon>
        <taxon>asterids</taxon>
        <taxon>Ericales</taxon>
        <taxon>Ericaceae</taxon>
        <taxon>Ericoideae</taxon>
        <taxon>Rhodoreae</taxon>
        <taxon>Rhododendron</taxon>
    </lineage>
</organism>
<name>A0ACC0PUG3_RHOML</name>
<evidence type="ECO:0000313" key="1">
    <source>
        <dbReference type="EMBL" id="KAI8568784.1"/>
    </source>
</evidence>